<dbReference type="SUPFAM" id="SSF51445">
    <property type="entry name" value="(Trans)glycosidases"/>
    <property type="match status" value="1"/>
</dbReference>
<proteinExistence type="inferred from homology"/>
<dbReference type="InterPro" id="IPR017853">
    <property type="entry name" value="GH"/>
</dbReference>
<evidence type="ECO:0000256" key="13">
    <source>
        <dbReference type="SAM" id="MobiDB-lite"/>
    </source>
</evidence>
<dbReference type="Pfam" id="PF00331">
    <property type="entry name" value="Glyco_hydro_10"/>
    <property type="match status" value="1"/>
</dbReference>
<sequence length="443" mass="46966">PDASSRADFAAGLGAVRHGAIAHLWTMCVPVPCHSVLINSGYRRWWLKLYWSHGKYPIYSKRRAAADRTRGRPPQTCVAGSTCVFSNPFYSQCLPSGTATTTAGSGSGGSGTTSTALPTGTSTVKSNTIAKSSGGKLYFGSATDNPELTDTAYVAKLSDNTLFGQLTPGNSMKWDATEPSQGTFTFTAGDVIANLAKKNGQLLRGHNCVWYNQLPGWVTATNFTAAQLTSIVQTHCSTVVKHYAGQVYSWDVVNEPFNDDGTVRQYVFSKALGLGYVTTALVAARAADPAAKLYINDYNIDSAGAKSTAMQNLVKSLKAAGTPIDGIGIQGHLIVGQVPSKAALIANYQAFTALGVEIAITELDIRMTLPETPALLAQQKTDYQTVISACKAVAGCVGVTIWDYTDKYSWIPGVFSGQGAALPFDNNLVAKPAYDGIIAGWTL</sequence>
<evidence type="ECO:0000256" key="4">
    <source>
        <dbReference type="ARBA" id="ARBA00007495"/>
    </source>
</evidence>
<feature type="non-terminal residue" evidence="15">
    <location>
        <position position="1"/>
    </location>
</feature>
<dbReference type="GO" id="GO:0045493">
    <property type="term" value="P:xylan catabolic process"/>
    <property type="evidence" value="ECO:0007669"/>
    <property type="project" value="UniProtKB-KW"/>
</dbReference>
<organism evidence="15 16">
    <name type="scientific">Mycena citricolor</name>
    <dbReference type="NCBI Taxonomy" id="2018698"/>
    <lineage>
        <taxon>Eukaryota</taxon>
        <taxon>Fungi</taxon>
        <taxon>Dikarya</taxon>
        <taxon>Basidiomycota</taxon>
        <taxon>Agaricomycotina</taxon>
        <taxon>Agaricomycetes</taxon>
        <taxon>Agaricomycetidae</taxon>
        <taxon>Agaricales</taxon>
        <taxon>Marasmiineae</taxon>
        <taxon>Mycenaceae</taxon>
        <taxon>Mycena</taxon>
    </lineage>
</organism>
<evidence type="ECO:0000256" key="8">
    <source>
        <dbReference type="ARBA" id="ARBA00023277"/>
    </source>
</evidence>
<comment type="catalytic activity">
    <reaction evidence="1 12">
        <text>Endohydrolysis of (1-&gt;4)-beta-D-xylosidic linkages in xylans.</text>
        <dbReference type="EC" id="3.2.1.8"/>
    </reaction>
</comment>
<keyword evidence="10 12" id="KW-0624">Polysaccharide degradation</keyword>
<keyword evidence="9 12" id="KW-0326">Glycosidase</keyword>
<keyword evidence="16" id="KW-1185">Reference proteome</keyword>
<dbReference type="PRINTS" id="PR00134">
    <property type="entry name" value="GLHYDRLASE10"/>
</dbReference>
<dbReference type="Gene3D" id="3.20.20.80">
    <property type="entry name" value="Glycosidases"/>
    <property type="match status" value="1"/>
</dbReference>
<dbReference type="PROSITE" id="PS51760">
    <property type="entry name" value="GH10_2"/>
    <property type="match status" value="1"/>
</dbReference>
<keyword evidence="6" id="KW-0858">Xylan degradation</keyword>
<dbReference type="PANTHER" id="PTHR31490">
    <property type="entry name" value="GLYCOSYL HYDROLASE"/>
    <property type="match status" value="1"/>
</dbReference>
<dbReference type="InterPro" id="IPR001000">
    <property type="entry name" value="GH10_dom"/>
</dbReference>
<dbReference type="SMART" id="SM00633">
    <property type="entry name" value="Glyco_10"/>
    <property type="match status" value="1"/>
</dbReference>
<evidence type="ECO:0000256" key="10">
    <source>
        <dbReference type="ARBA" id="ARBA00023326"/>
    </source>
</evidence>
<evidence type="ECO:0000256" key="6">
    <source>
        <dbReference type="ARBA" id="ARBA00022651"/>
    </source>
</evidence>
<dbReference type="GO" id="GO:0005576">
    <property type="term" value="C:extracellular region"/>
    <property type="evidence" value="ECO:0007669"/>
    <property type="project" value="UniProtKB-SubCell"/>
</dbReference>
<feature type="compositionally biased region" description="Low complexity" evidence="13">
    <location>
        <begin position="112"/>
        <end position="123"/>
    </location>
</feature>
<dbReference type="PANTHER" id="PTHR31490:SF35">
    <property type="entry name" value="ENDO-1,4-BETA-XYLANASE"/>
    <property type="match status" value="1"/>
</dbReference>
<dbReference type="EMBL" id="CAVNYO010000481">
    <property type="protein sequence ID" value="CAK5284872.1"/>
    <property type="molecule type" value="Genomic_DNA"/>
</dbReference>
<keyword evidence="8 12" id="KW-0119">Carbohydrate metabolism</keyword>
<comment type="subcellular location">
    <subcellularLocation>
        <location evidence="2">Secreted</location>
    </subcellularLocation>
</comment>
<evidence type="ECO:0000256" key="12">
    <source>
        <dbReference type="RuleBase" id="RU361174"/>
    </source>
</evidence>
<evidence type="ECO:0000256" key="5">
    <source>
        <dbReference type="ARBA" id="ARBA00022525"/>
    </source>
</evidence>
<evidence type="ECO:0000313" key="16">
    <source>
        <dbReference type="Proteomes" id="UP001295794"/>
    </source>
</evidence>
<evidence type="ECO:0000256" key="3">
    <source>
        <dbReference type="ARBA" id="ARBA00004851"/>
    </source>
</evidence>
<dbReference type="EC" id="3.2.1.8" evidence="12"/>
<feature type="domain" description="GH10" evidence="14">
    <location>
        <begin position="131"/>
        <end position="440"/>
    </location>
</feature>
<feature type="active site" description="Nucleophile" evidence="11">
    <location>
        <position position="362"/>
    </location>
</feature>
<dbReference type="InterPro" id="IPR031158">
    <property type="entry name" value="GH10_AS"/>
</dbReference>
<dbReference type="GO" id="GO:0031176">
    <property type="term" value="F:endo-1,4-beta-xylanase activity"/>
    <property type="evidence" value="ECO:0007669"/>
    <property type="project" value="UniProtKB-EC"/>
</dbReference>
<protein>
    <recommendedName>
        <fullName evidence="12">Beta-xylanase</fullName>
        <ecNumber evidence="12">3.2.1.8</ecNumber>
    </recommendedName>
</protein>
<evidence type="ECO:0000256" key="1">
    <source>
        <dbReference type="ARBA" id="ARBA00000681"/>
    </source>
</evidence>
<comment type="caution">
    <text evidence="15">The sequence shown here is derived from an EMBL/GenBank/DDBJ whole genome shotgun (WGS) entry which is preliminary data.</text>
</comment>
<evidence type="ECO:0000256" key="7">
    <source>
        <dbReference type="ARBA" id="ARBA00022801"/>
    </source>
</evidence>
<accession>A0AAD2HZR5</accession>
<comment type="similarity">
    <text evidence="4 12">Belongs to the glycosyl hydrolase 10 (cellulase F) family.</text>
</comment>
<name>A0AAD2HZR5_9AGAR</name>
<dbReference type="AlphaFoldDB" id="A0AAD2HZR5"/>
<keyword evidence="5" id="KW-0964">Secreted</keyword>
<evidence type="ECO:0000256" key="2">
    <source>
        <dbReference type="ARBA" id="ARBA00004613"/>
    </source>
</evidence>
<dbReference type="InterPro" id="IPR044846">
    <property type="entry name" value="GH10"/>
</dbReference>
<comment type="pathway">
    <text evidence="3">Glycan degradation; xylan degradation.</text>
</comment>
<dbReference type="Proteomes" id="UP001295794">
    <property type="component" value="Unassembled WGS sequence"/>
</dbReference>
<dbReference type="PROSITE" id="PS00591">
    <property type="entry name" value="GH10_1"/>
    <property type="match status" value="1"/>
</dbReference>
<evidence type="ECO:0000256" key="11">
    <source>
        <dbReference type="PROSITE-ProRule" id="PRU10061"/>
    </source>
</evidence>
<evidence type="ECO:0000313" key="15">
    <source>
        <dbReference type="EMBL" id="CAK5284872.1"/>
    </source>
</evidence>
<feature type="region of interest" description="Disordered" evidence="13">
    <location>
        <begin position="101"/>
        <end position="128"/>
    </location>
</feature>
<gene>
    <name evidence="15" type="ORF">MYCIT1_LOCUS38377</name>
</gene>
<reference evidence="15" key="1">
    <citation type="submission" date="2023-11" db="EMBL/GenBank/DDBJ databases">
        <authorList>
            <person name="De Vega J J."/>
            <person name="De Vega J J."/>
        </authorList>
    </citation>
    <scope>NUCLEOTIDE SEQUENCE</scope>
</reference>
<keyword evidence="7 12" id="KW-0378">Hydrolase</keyword>
<evidence type="ECO:0000256" key="9">
    <source>
        <dbReference type="ARBA" id="ARBA00023295"/>
    </source>
</evidence>
<evidence type="ECO:0000259" key="14">
    <source>
        <dbReference type="PROSITE" id="PS51760"/>
    </source>
</evidence>